<dbReference type="Pfam" id="PF13837">
    <property type="entry name" value="Myb_DNA-bind_4"/>
    <property type="match status" value="1"/>
</dbReference>
<organism evidence="4 5">
    <name type="scientific">Cocos nucifera</name>
    <name type="common">Coconut palm</name>
    <dbReference type="NCBI Taxonomy" id="13894"/>
    <lineage>
        <taxon>Eukaryota</taxon>
        <taxon>Viridiplantae</taxon>
        <taxon>Streptophyta</taxon>
        <taxon>Embryophyta</taxon>
        <taxon>Tracheophyta</taxon>
        <taxon>Spermatophyta</taxon>
        <taxon>Magnoliopsida</taxon>
        <taxon>Liliopsida</taxon>
        <taxon>Arecaceae</taxon>
        <taxon>Arecoideae</taxon>
        <taxon>Cocoseae</taxon>
        <taxon>Attaleinae</taxon>
        <taxon>Cocos</taxon>
    </lineage>
</organism>
<evidence type="ECO:0000256" key="2">
    <source>
        <dbReference type="SAM" id="MobiDB-lite"/>
    </source>
</evidence>
<dbReference type="InterPro" id="IPR017627">
    <property type="entry name" value="UGHY"/>
</dbReference>
<reference evidence="4" key="2">
    <citation type="submission" date="2019-07" db="EMBL/GenBank/DDBJ databases">
        <authorList>
            <person name="Yang Y."/>
            <person name="Bocs S."/>
            <person name="Baudouin L."/>
        </authorList>
    </citation>
    <scope>NUCLEOTIDE SEQUENCE</scope>
    <source>
        <tissue evidence="4">Spear leaf of Hainan Tall coconut</tissue>
    </source>
</reference>
<dbReference type="InterPro" id="IPR044822">
    <property type="entry name" value="Myb_DNA-bind_4"/>
</dbReference>
<feature type="compositionally biased region" description="Acidic residues" evidence="2">
    <location>
        <begin position="387"/>
        <end position="396"/>
    </location>
</feature>
<feature type="region of interest" description="Disordered" evidence="2">
    <location>
        <begin position="362"/>
        <end position="413"/>
    </location>
</feature>
<dbReference type="FunFam" id="1.10.10.60:FF:000152">
    <property type="entry name" value="Trihelix transcription factor ASIL2"/>
    <property type="match status" value="1"/>
</dbReference>
<protein>
    <recommendedName>
        <fullName evidence="3">Myb/SANT-like DNA-binding domain-containing protein</fullName>
    </recommendedName>
</protein>
<comment type="caution">
    <text evidence="4">The sequence shown here is derived from an EMBL/GenBank/DDBJ whole genome shotgun (WGS) entry which is preliminary data.</text>
</comment>
<reference evidence="4" key="1">
    <citation type="journal article" date="2017" name="Gigascience">
        <title>The genome draft of coconut (Cocos nucifera).</title>
        <authorList>
            <person name="Xiao Y."/>
            <person name="Xu P."/>
            <person name="Fan H."/>
            <person name="Baudouin L."/>
            <person name="Xia W."/>
            <person name="Bocs S."/>
            <person name="Xu J."/>
            <person name="Li Q."/>
            <person name="Guo A."/>
            <person name="Zhou L."/>
            <person name="Li J."/>
            <person name="Wu Y."/>
            <person name="Ma Z."/>
            <person name="Armero A."/>
            <person name="Issali A.E."/>
            <person name="Liu N."/>
            <person name="Peng M."/>
            <person name="Yang Y."/>
        </authorList>
    </citation>
    <scope>NUCLEOTIDE SEQUENCE</scope>
    <source>
        <tissue evidence="4">Spear leaf of Hainan Tall coconut</tissue>
    </source>
</reference>
<accession>A0A8K0IED7</accession>
<feature type="coiled-coil region" evidence="1">
    <location>
        <begin position="513"/>
        <end position="540"/>
    </location>
</feature>
<dbReference type="PANTHER" id="PTHR34571:SF1">
    <property type="entry name" value="(S)-UREIDOGLYCINE AMINOHYDROLASE"/>
    <property type="match status" value="1"/>
</dbReference>
<dbReference type="InterPro" id="IPR011051">
    <property type="entry name" value="RmlC_Cupin_sf"/>
</dbReference>
<evidence type="ECO:0000256" key="1">
    <source>
        <dbReference type="SAM" id="Coils"/>
    </source>
</evidence>
<feature type="region of interest" description="Disordered" evidence="2">
    <location>
        <begin position="327"/>
        <end position="348"/>
    </location>
</feature>
<sequence length="570" mass="63722">MERDLPGFTRSVYKRDHALIAPESHVFSPLPDWINTLGAYLISPAMGAHFTMYLAKMQENSKSGLPPKDVERYAILEDHYPEQIIGSTDKQPLLETSGEVFELRKLLPTSAPYDFNIHIMDFQPGEYLNVKEVHYNQHGLLLLEGQGTQFKLAMPFGWHHLYLNGMRRLEKPAQDTCCTRMSTGILCNLMQMLTYNTGFISLLIPTPPPRLPTQPVKTPPAPRWGRPPLTPVSARRSVSRLPLGGAPIHIPTTQQKYASFPNLLPTPTTTTLIDSYRDKWYALRRGNLRASHWQEVADAVSRRCSRLPQASPKTSVQCRHKVEKLRKRYRAERQRSAAHDPSAPPSSSWVYFRKMDAMEHGSAPSTAAAAAFRPSSSPATVRSRSDDDGDEEDEADDGHGPAGGASGGNTRSLHRLMANGGGIGGGLRFIIPKAVRSKITTGSRVEERAPAPTAGGVMNPSPTTRFFKGSGGARPAMEDMRRRMEKSRRRRERDSPDAVGEMVSALRTLGDGFMRMEQMKMEMAREMDKVRREMELKRTEMILDSQRRIVDAFVKGFFGGKKRAKVSPEA</sequence>
<feature type="region of interest" description="Disordered" evidence="2">
    <location>
        <begin position="441"/>
        <end position="480"/>
    </location>
</feature>
<dbReference type="InterPro" id="IPR014710">
    <property type="entry name" value="RmlC-like_jellyroll"/>
</dbReference>
<gene>
    <name evidence="4" type="ORF">COCNU_07G004820</name>
</gene>
<dbReference type="OrthoDB" id="1901794at2759"/>
<keyword evidence="1" id="KW-0175">Coiled coil</keyword>
<feature type="compositionally biased region" description="Pro residues" evidence="2">
    <location>
        <begin position="210"/>
        <end position="222"/>
    </location>
</feature>
<dbReference type="AlphaFoldDB" id="A0A8K0IED7"/>
<dbReference type="SUPFAM" id="SSF51182">
    <property type="entry name" value="RmlC-like cupins"/>
    <property type="match status" value="1"/>
</dbReference>
<dbReference type="SMART" id="SM00595">
    <property type="entry name" value="MADF"/>
    <property type="match status" value="1"/>
</dbReference>
<evidence type="ECO:0000313" key="4">
    <source>
        <dbReference type="EMBL" id="KAG1354370.1"/>
    </source>
</evidence>
<dbReference type="EMBL" id="CM017878">
    <property type="protein sequence ID" value="KAG1354370.1"/>
    <property type="molecule type" value="Genomic_DNA"/>
</dbReference>
<name>A0A8K0IED7_COCNU</name>
<proteinExistence type="predicted"/>
<dbReference type="PANTHER" id="PTHR34571">
    <property type="entry name" value="(S)-UREIDOGLYCINE AMINOHYDROLASE"/>
    <property type="match status" value="1"/>
</dbReference>
<dbReference type="Gene3D" id="2.60.120.10">
    <property type="entry name" value="Jelly Rolls"/>
    <property type="match status" value="2"/>
</dbReference>
<dbReference type="Proteomes" id="UP000797356">
    <property type="component" value="Chromosome 7"/>
</dbReference>
<feature type="compositionally biased region" description="Low complexity" evidence="2">
    <location>
        <begin position="339"/>
        <end position="348"/>
    </location>
</feature>
<dbReference type="GO" id="GO:0071522">
    <property type="term" value="F:ureidoglycine aminohydrolase activity"/>
    <property type="evidence" value="ECO:0007669"/>
    <property type="project" value="InterPro"/>
</dbReference>
<feature type="domain" description="Myb/SANT-like DNA-binding" evidence="3">
    <location>
        <begin position="268"/>
        <end position="358"/>
    </location>
</feature>
<feature type="region of interest" description="Disordered" evidence="2">
    <location>
        <begin position="210"/>
        <end position="232"/>
    </location>
</feature>
<evidence type="ECO:0000259" key="3">
    <source>
        <dbReference type="Pfam" id="PF13837"/>
    </source>
</evidence>
<keyword evidence="5" id="KW-1185">Reference proteome</keyword>
<evidence type="ECO:0000313" key="5">
    <source>
        <dbReference type="Proteomes" id="UP000797356"/>
    </source>
</evidence>
<feature type="compositionally biased region" description="Low complexity" evidence="2">
    <location>
        <begin position="362"/>
        <end position="379"/>
    </location>
</feature>